<dbReference type="EMBL" id="CABIKO010000453">
    <property type="protein sequence ID" value="VVA36448.1"/>
    <property type="molecule type" value="Genomic_DNA"/>
</dbReference>
<gene>
    <name evidence="1" type="ORF">ALMOND_2B021670</name>
</gene>
<proteinExistence type="predicted"/>
<dbReference type="InParanoid" id="A0A5E4GA20"/>
<evidence type="ECO:0000313" key="1">
    <source>
        <dbReference type="EMBL" id="VVA36448.1"/>
    </source>
</evidence>
<reference evidence="2" key="1">
    <citation type="journal article" date="2020" name="Plant J.">
        <title>Transposons played a major role in the diversification between the closely related almond and peach genomes: results from the almond genome sequence.</title>
        <authorList>
            <person name="Alioto T."/>
            <person name="Alexiou K.G."/>
            <person name="Bardil A."/>
            <person name="Barteri F."/>
            <person name="Castanera R."/>
            <person name="Cruz F."/>
            <person name="Dhingra A."/>
            <person name="Duval H."/>
            <person name="Fernandez I Marti A."/>
            <person name="Frias L."/>
            <person name="Galan B."/>
            <person name="Garcia J.L."/>
            <person name="Howad W."/>
            <person name="Gomez-Garrido J."/>
            <person name="Gut M."/>
            <person name="Julca I."/>
            <person name="Morata J."/>
            <person name="Puigdomenech P."/>
            <person name="Ribeca P."/>
            <person name="Rubio Cabetas M.J."/>
            <person name="Vlasova A."/>
            <person name="Wirthensohn M."/>
            <person name="Garcia-Mas J."/>
            <person name="Gabaldon T."/>
            <person name="Casacuberta J.M."/>
            <person name="Arus P."/>
        </authorList>
    </citation>
    <scope>NUCLEOTIDE SEQUENCE [LARGE SCALE GENOMIC DNA]</scope>
    <source>
        <strain evidence="2">cv. Texas</strain>
    </source>
</reference>
<accession>A0A5E4GA20</accession>
<sequence length="130" mass="14263">MEFPSIPEASTYLNLSLAPPSNQETTHENVVFPHSNFHIGSTSVQAANMHNEIPATMNMLTPYANLVMAKRSNKTAVKETNFFSGHCAGSVTNVGLHLLARNQERATLIAQVTSLKDEVAKLHRLLKHAN</sequence>
<dbReference type="Proteomes" id="UP000327085">
    <property type="component" value="Chromosome 7"/>
</dbReference>
<organism evidence="1 2">
    <name type="scientific">Prunus dulcis</name>
    <name type="common">Almond</name>
    <name type="synonym">Amygdalus dulcis</name>
    <dbReference type="NCBI Taxonomy" id="3755"/>
    <lineage>
        <taxon>Eukaryota</taxon>
        <taxon>Viridiplantae</taxon>
        <taxon>Streptophyta</taxon>
        <taxon>Embryophyta</taxon>
        <taxon>Tracheophyta</taxon>
        <taxon>Spermatophyta</taxon>
        <taxon>Magnoliopsida</taxon>
        <taxon>eudicotyledons</taxon>
        <taxon>Gunneridae</taxon>
        <taxon>Pentapetalae</taxon>
        <taxon>rosids</taxon>
        <taxon>fabids</taxon>
        <taxon>Rosales</taxon>
        <taxon>Rosaceae</taxon>
        <taxon>Amygdaloideae</taxon>
        <taxon>Amygdaleae</taxon>
        <taxon>Prunus</taxon>
    </lineage>
</organism>
<evidence type="ECO:0000313" key="2">
    <source>
        <dbReference type="Proteomes" id="UP000327085"/>
    </source>
</evidence>
<dbReference type="Gramene" id="VVA36448">
    <property type="protein sequence ID" value="VVA36448"/>
    <property type="gene ID" value="Prudul26B021670"/>
</dbReference>
<dbReference type="AlphaFoldDB" id="A0A5E4GA20"/>
<name>A0A5E4GA20_PRUDU</name>
<protein>
    <submittedName>
        <fullName evidence="1">PREDICTED</fullName>
    </submittedName>
</protein>